<dbReference type="EMBL" id="GGEC01041558">
    <property type="protein sequence ID" value="MBX22042.1"/>
    <property type="molecule type" value="Transcribed_RNA"/>
</dbReference>
<name>A0A2P2LVN4_RHIMU</name>
<reference evidence="1" key="1">
    <citation type="submission" date="2018-02" db="EMBL/GenBank/DDBJ databases">
        <title>Rhizophora mucronata_Transcriptome.</title>
        <authorList>
            <person name="Meera S.P."/>
            <person name="Sreeshan A."/>
            <person name="Augustine A."/>
        </authorList>
    </citation>
    <scope>NUCLEOTIDE SEQUENCE</scope>
    <source>
        <tissue evidence="1">Leaf</tissue>
    </source>
</reference>
<evidence type="ECO:0000313" key="1">
    <source>
        <dbReference type="EMBL" id="MBX22042.1"/>
    </source>
</evidence>
<accession>A0A2P2LVN4</accession>
<organism evidence="1">
    <name type="scientific">Rhizophora mucronata</name>
    <name type="common">Asiatic mangrove</name>
    <dbReference type="NCBI Taxonomy" id="61149"/>
    <lineage>
        <taxon>Eukaryota</taxon>
        <taxon>Viridiplantae</taxon>
        <taxon>Streptophyta</taxon>
        <taxon>Embryophyta</taxon>
        <taxon>Tracheophyta</taxon>
        <taxon>Spermatophyta</taxon>
        <taxon>Magnoliopsida</taxon>
        <taxon>eudicotyledons</taxon>
        <taxon>Gunneridae</taxon>
        <taxon>Pentapetalae</taxon>
        <taxon>rosids</taxon>
        <taxon>fabids</taxon>
        <taxon>Malpighiales</taxon>
        <taxon>Rhizophoraceae</taxon>
        <taxon>Rhizophora</taxon>
    </lineage>
</organism>
<dbReference type="AlphaFoldDB" id="A0A2P2LVN4"/>
<protein>
    <submittedName>
        <fullName evidence="1">Uncharacterized protein</fullName>
    </submittedName>
</protein>
<proteinExistence type="predicted"/>
<sequence>MAKLATGNPGSLFVSLLEKISITYKNLSCQPCFLELVAKYSQQGYRYVQLHHFIFKLLPMWHS</sequence>